<proteinExistence type="predicted"/>
<sequence>MSHQVNKFSLTSYVEAFFPSNFEVMLERSETNPDDRILTVCDVITDRTTSYEGPLLAILDICSMGAIAADLCNELCGHAATRRVEISKLRKWS</sequence>
<dbReference type="EMBL" id="QRDL01000008">
    <property type="protein sequence ID" value="RED00406.1"/>
    <property type="molecule type" value="Genomic_DNA"/>
</dbReference>
<evidence type="ECO:0000313" key="1">
    <source>
        <dbReference type="EMBL" id="RED00406.1"/>
    </source>
</evidence>
<protein>
    <submittedName>
        <fullName evidence="1">Uncharacterized protein</fullName>
    </submittedName>
</protein>
<dbReference type="Proteomes" id="UP000256988">
    <property type="component" value="Unassembled WGS sequence"/>
</dbReference>
<dbReference type="GeneID" id="57558222"/>
<reference evidence="1 2" key="1">
    <citation type="submission" date="2018-07" db="EMBL/GenBank/DDBJ databases">
        <title>Genome sequencing of rice bacterial endophytes.</title>
        <authorList>
            <person name="Venturi V."/>
        </authorList>
    </citation>
    <scope>NUCLEOTIDE SEQUENCE [LARGE SCALE GENOMIC DNA]</scope>
    <source>
        <strain evidence="1 2">AG1002</strain>
    </source>
</reference>
<gene>
    <name evidence="1" type="ORF">DFO60_4561</name>
</gene>
<dbReference type="RefSeq" id="WP_027602314.1">
    <property type="nucleotide sequence ID" value="NZ_QRDL01000008.1"/>
</dbReference>
<name>A0A3D9EBN9_ECTOL</name>
<comment type="caution">
    <text evidence="1">The sequence shown here is derived from an EMBL/GenBank/DDBJ whole genome shotgun (WGS) entry which is preliminary data.</text>
</comment>
<accession>A0A3D9EBN9</accession>
<evidence type="ECO:0000313" key="2">
    <source>
        <dbReference type="Proteomes" id="UP000256988"/>
    </source>
</evidence>
<organism evidence="1 2">
    <name type="scientific">Ectopseudomonas oleovorans</name>
    <name type="common">Pseudomonas oleovorans</name>
    <dbReference type="NCBI Taxonomy" id="301"/>
    <lineage>
        <taxon>Bacteria</taxon>
        <taxon>Pseudomonadati</taxon>
        <taxon>Pseudomonadota</taxon>
        <taxon>Gammaproteobacteria</taxon>
        <taxon>Pseudomonadales</taxon>
        <taxon>Pseudomonadaceae</taxon>
        <taxon>Ectopseudomonas</taxon>
    </lineage>
</organism>
<dbReference type="AlphaFoldDB" id="A0A3D9EBN9"/>